<name>A0A2S0N6G0_9HYPH</name>
<feature type="transmembrane region" description="Helical" evidence="1">
    <location>
        <begin position="134"/>
        <end position="154"/>
    </location>
</feature>
<protein>
    <submittedName>
        <fullName evidence="2">Uncharacterized protein</fullName>
    </submittedName>
</protein>
<evidence type="ECO:0000313" key="2">
    <source>
        <dbReference type="EMBL" id="AVO43744.1"/>
    </source>
</evidence>
<sequence>MSAHAHPPSLDRDKALIDVARVIVASALTIGSVLLTAFGFVERVVGIERIATDRRFTLLALMPGAAALAFLASGRALGALYDVSVPARKIPAWRRAFLRFVDISGAYGLFAIVISGLVAVASFLAIALLLDLRLMVLSTLSGVLAFCVALSGMLMRYSPRRRLIDFALAVSILVAMAIDQFY</sequence>
<keyword evidence="1" id="KW-1133">Transmembrane helix</keyword>
<keyword evidence="1" id="KW-0472">Membrane</keyword>
<feature type="transmembrane region" description="Helical" evidence="1">
    <location>
        <begin position="61"/>
        <end position="83"/>
    </location>
</feature>
<evidence type="ECO:0000313" key="3">
    <source>
        <dbReference type="Proteomes" id="UP000237889"/>
    </source>
</evidence>
<dbReference type="AlphaFoldDB" id="A0A2S0N6G0"/>
<dbReference type="RefSeq" id="WP_106747074.1">
    <property type="nucleotide sequence ID" value="NZ_CP027668.1"/>
</dbReference>
<dbReference type="Proteomes" id="UP000237889">
    <property type="component" value="Chromosome"/>
</dbReference>
<organism evidence="2 3">
    <name type="scientific">Phreatobacter cathodiphilus</name>
    <dbReference type="NCBI Taxonomy" id="1868589"/>
    <lineage>
        <taxon>Bacteria</taxon>
        <taxon>Pseudomonadati</taxon>
        <taxon>Pseudomonadota</taxon>
        <taxon>Alphaproteobacteria</taxon>
        <taxon>Hyphomicrobiales</taxon>
        <taxon>Phreatobacteraceae</taxon>
        <taxon>Phreatobacter</taxon>
    </lineage>
</organism>
<dbReference type="OrthoDB" id="8480020at2"/>
<feature type="transmembrane region" description="Helical" evidence="1">
    <location>
        <begin position="20"/>
        <end position="41"/>
    </location>
</feature>
<evidence type="ECO:0000256" key="1">
    <source>
        <dbReference type="SAM" id="Phobius"/>
    </source>
</evidence>
<keyword evidence="3" id="KW-1185">Reference proteome</keyword>
<accession>A0A2S0N6G0</accession>
<reference evidence="2 3" key="1">
    <citation type="submission" date="2018-03" db="EMBL/GenBank/DDBJ databases">
        <title>Genome sequencing of Phreatobacter sp.</title>
        <authorList>
            <person name="Kim S.-J."/>
            <person name="Heo J."/>
            <person name="Kwon S.-W."/>
        </authorList>
    </citation>
    <scope>NUCLEOTIDE SEQUENCE [LARGE SCALE GENOMIC DNA]</scope>
    <source>
        <strain evidence="2 3">S-12</strain>
    </source>
</reference>
<keyword evidence="1" id="KW-0812">Transmembrane</keyword>
<proteinExistence type="predicted"/>
<feature type="transmembrane region" description="Helical" evidence="1">
    <location>
        <begin position="104"/>
        <end position="128"/>
    </location>
</feature>
<dbReference type="EMBL" id="CP027668">
    <property type="protein sequence ID" value="AVO43744.1"/>
    <property type="molecule type" value="Genomic_DNA"/>
</dbReference>
<gene>
    <name evidence="2" type="ORF">C6569_00900</name>
</gene>
<dbReference type="KEGG" id="phr:C6569_00900"/>